<proteinExistence type="predicted"/>
<dbReference type="Proteomes" id="UP001151760">
    <property type="component" value="Unassembled WGS sequence"/>
</dbReference>
<evidence type="ECO:0000313" key="2">
    <source>
        <dbReference type="Proteomes" id="UP001151760"/>
    </source>
</evidence>
<comment type="caution">
    <text evidence="1">The sequence shown here is derived from an EMBL/GenBank/DDBJ whole genome shotgun (WGS) entry which is preliminary data.</text>
</comment>
<evidence type="ECO:0000313" key="1">
    <source>
        <dbReference type="EMBL" id="GJT61135.1"/>
    </source>
</evidence>
<gene>
    <name evidence="1" type="ORF">Tco_1004668</name>
</gene>
<reference evidence="1" key="2">
    <citation type="submission" date="2022-01" db="EMBL/GenBank/DDBJ databases">
        <authorList>
            <person name="Yamashiro T."/>
            <person name="Shiraishi A."/>
            <person name="Satake H."/>
            <person name="Nakayama K."/>
        </authorList>
    </citation>
    <scope>NUCLEOTIDE SEQUENCE</scope>
</reference>
<protein>
    <submittedName>
        <fullName evidence="1">Uncharacterized protein</fullName>
    </submittedName>
</protein>
<accession>A0ABQ5FCP9</accession>
<name>A0ABQ5FCP9_9ASTR</name>
<dbReference type="EMBL" id="BQNB010017260">
    <property type="protein sequence ID" value="GJT61135.1"/>
    <property type="molecule type" value="Genomic_DNA"/>
</dbReference>
<keyword evidence="2" id="KW-1185">Reference proteome</keyword>
<sequence>MNGLEAYDGEINLALDENLISNEYAVKLSLDYEVKKGNKVVKKELIVALKGELYFVKFIINPKEDDVEPGVIFGMLFMRLVNGIVDFGSGVIIVYPEVDPFEDDYEKTEKNIRTSSLTRRNLTQEEAAKEALALRVSQKFALLEKVKGEALKEKDDPGAFIFPIRLEGKINENTLAGTGSDKKDDIYTILDRGDAGVRSVSLSEKVEGHGDWNAPEYMDTSGSKEKKVKKALSFYKMETDEVSERYIAPCFVNGLDAYNGEINLAFDDNLISNKYAVKLCLDYEEDDEEPGVIFGRSFIRLVSRIVDFGSAVITVYPIRSKMILRRQKGVWMIGISYLISTLMIYQRWDTTGFKYKHDYTIIETSHAVVFPVGNNERKIMRLNEIYKFSDGTLTNILEALDYRVKEYKTMGGNDDEAGSSRSKCSRQFETVEEFIMKPARKSRVLSDEVLRSLSALIYCRDLDTTTLRVDRL</sequence>
<reference evidence="1" key="1">
    <citation type="journal article" date="2022" name="Int. J. Mol. Sci.">
        <title>Draft Genome of Tanacetum Coccineum: Genomic Comparison of Closely Related Tanacetum-Family Plants.</title>
        <authorList>
            <person name="Yamashiro T."/>
            <person name="Shiraishi A."/>
            <person name="Nakayama K."/>
            <person name="Satake H."/>
        </authorList>
    </citation>
    <scope>NUCLEOTIDE SEQUENCE</scope>
</reference>
<organism evidence="1 2">
    <name type="scientific">Tanacetum coccineum</name>
    <dbReference type="NCBI Taxonomy" id="301880"/>
    <lineage>
        <taxon>Eukaryota</taxon>
        <taxon>Viridiplantae</taxon>
        <taxon>Streptophyta</taxon>
        <taxon>Embryophyta</taxon>
        <taxon>Tracheophyta</taxon>
        <taxon>Spermatophyta</taxon>
        <taxon>Magnoliopsida</taxon>
        <taxon>eudicotyledons</taxon>
        <taxon>Gunneridae</taxon>
        <taxon>Pentapetalae</taxon>
        <taxon>asterids</taxon>
        <taxon>campanulids</taxon>
        <taxon>Asterales</taxon>
        <taxon>Asteraceae</taxon>
        <taxon>Asteroideae</taxon>
        <taxon>Anthemideae</taxon>
        <taxon>Anthemidinae</taxon>
        <taxon>Tanacetum</taxon>
    </lineage>
</organism>